<sequence length="186" mass="20536">MVWWHRRARCKPLRSFTNRAGIWPPSGPVTRMSSSPSRPLVSTVKEATLPVTTCNTSPLNFRSPGVFYLSETLSFGSDHLALFTLQVANFPRFQLTHLTLERPRDLAATSARTEALAVVTTSSSVPSPACDASTVKVTGHSTPHFTPPMQGRTEEEIQLIHFLSSCALTERRKSGGRTSPHKYRTS</sequence>
<keyword evidence="2" id="KW-1185">Reference proteome</keyword>
<protein>
    <submittedName>
        <fullName evidence="1">Uncharacterized protein</fullName>
    </submittedName>
</protein>
<comment type="caution">
    <text evidence="1">The sequence shown here is derived from an EMBL/GenBank/DDBJ whole genome shotgun (WGS) entry which is preliminary data.</text>
</comment>
<evidence type="ECO:0000313" key="1">
    <source>
        <dbReference type="EMBL" id="MPC09336.1"/>
    </source>
</evidence>
<accession>A0A5B7CLQ5</accession>
<gene>
    <name evidence="1" type="ORF">E2C01_001944</name>
</gene>
<proteinExistence type="predicted"/>
<dbReference type="Proteomes" id="UP000324222">
    <property type="component" value="Unassembled WGS sequence"/>
</dbReference>
<reference evidence="1 2" key="1">
    <citation type="submission" date="2019-05" db="EMBL/GenBank/DDBJ databases">
        <title>Another draft genome of Portunus trituberculatus and its Hox gene families provides insights of decapod evolution.</title>
        <authorList>
            <person name="Jeong J.-H."/>
            <person name="Song I."/>
            <person name="Kim S."/>
            <person name="Choi T."/>
            <person name="Kim D."/>
            <person name="Ryu S."/>
            <person name="Kim W."/>
        </authorList>
    </citation>
    <scope>NUCLEOTIDE SEQUENCE [LARGE SCALE GENOMIC DNA]</scope>
    <source>
        <tissue evidence="1">Muscle</tissue>
    </source>
</reference>
<dbReference type="AlphaFoldDB" id="A0A5B7CLQ5"/>
<name>A0A5B7CLQ5_PORTR</name>
<evidence type="ECO:0000313" key="2">
    <source>
        <dbReference type="Proteomes" id="UP000324222"/>
    </source>
</evidence>
<dbReference type="EMBL" id="VSRR010000065">
    <property type="protein sequence ID" value="MPC09336.1"/>
    <property type="molecule type" value="Genomic_DNA"/>
</dbReference>
<organism evidence="1 2">
    <name type="scientific">Portunus trituberculatus</name>
    <name type="common">Swimming crab</name>
    <name type="synonym">Neptunus trituberculatus</name>
    <dbReference type="NCBI Taxonomy" id="210409"/>
    <lineage>
        <taxon>Eukaryota</taxon>
        <taxon>Metazoa</taxon>
        <taxon>Ecdysozoa</taxon>
        <taxon>Arthropoda</taxon>
        <taxon>Crustacea</taxon>
        <taxon>Multicrustacea</taxon>
        <taxon>Malacostraca</taxon>
        <taxon>Eumalacostraca</taxon>
        <taxon>Eucarida</taxon>
        <taxon>Decapoda</taxon>
        <taxon>Pleocyemata</taxon>
        <taxon>Brachyura</taxon>
        <taxon>Eubrachyura</taxon>
        <taxon>Portunoidea</taxon>
        <taxon>Portunidae</taxon>
        <taxon>Portuninae</taxon>
        <taxon>Portunus</taxon>
    </lineage>
</organism>